<dbReference type="OrthoDB" id="3269456at2759"/>
<comment type="caution">
    <text evidence="2">The sequence shown here is derived from an EMBL/GenBank/DDBJ whole genome shotgun (WGS) entry which is preliminary data.</text>
</comment>
<dbReference type="InParanoid" id="A0A409YMT6"/>
<protein>
    <submittedName>
        <fullName evidence="2">Uncharacterized protein</fullName>
    </submittedName>
</protein>
<feature type="compositionally biased region" description="Polar residues" evidence="1">
    <location>
        <begin position="231"/>
        <end position="250"/>
    </location>
</feature>
<accession>A0A409YMT6</accession>
<dbReference type="Proteomes" id="UP000284842">
    <property type="component" value="Unassembled WGS sequence"/>
</dbReference>
<feature type="non-terminal residue" evidence="2">
    <location>
        <position position="1"/>
    </location>
</feature>
<evidence type="ECO:0000256" key="1">
    <source>
        <dbReference type="SAM" id="MobiDB-lite"/>
    </source>
</evidence>
<evidence type="ECO:0000313" key="2">
    <source>
        <dbReference type="EMBL" id="PPR04342.1"/>
    </source>
</evidence>
<proteinExistence type="predicted"/>
<feature type="region of interest" description="Disordered" evidence="1">
    <location>
        <begin position="230"/>
        <end position="250"/>
    </location>
</feature>
<reference evidence="2 3" key="1">
    <citation type="journal article" date="2018" name="Evol. Lett.">
        <title>Horizontal gene cluster transfer increased hallucinogenic mushroom diversity.</title>
        <authorList>
            <person name="Reynolds H.T."/>
            <person name="Vijayakumar V."/>
            <person name="Gluck-Thaler E."/>
            <person name="Korotkin H.B."/>
            <person name="Matheny P.B."/>
            <person name="Slot J.C."/>
        </authorList>
    </citation>
    <scope>NUCLEOTIDE SEQUENCE [LARGE SCALE GENOMIC DNA]</scope>
    <source>
        <strain evidence="2 3">2629</strain>
    </source>
</reference>
<name>A0A409YMT6_9AGAR</name>
<dbReference type="EMBL" id="NHTK01000959">
    <property type="protein sequence ID" value="PPR04342.1"/>
    <property type="molecule type" value="Genomic_DNA"/>
</dbReference>
<organism evidence="2 3">
    <name type="scientific">Panaeolus cyanescens</name>
    <dbReference type="NCBI Taxonomy" id="181874"/>
    <lineage>
        <taxon>Eukaryota</taxon>
        <taxon>Fungi</taxon>
        <taxon>Dikarya</taxon>
        <taxon>Basidiomycota</taxon>
        <taxon>Agaricomycotina</taxon>
        <taxon>Agaricomycetes</taxon>
        <taxon>Agaricomycetidae</taxon>
        <taxon>Agaricales</taxon>
        <taxon>Agaricineae</taxon>
        <taxon>Galeropsidaceae</taxon>
        <taxon>Panaeolus</taxon>
    </lineage>
</organism>
<dbReference type="AlphaFoldDB" id="A0A409YMT6"/>
<gene>
    <name evidence="2" type="ORF">CVT24_013182</name>
</gene>
<evidence type="ECO:0000313" key="3">
    <source>
        <dbReference type="Proteomes" id="UP000284842"/>
    </source>
</evidence>
<sequence length="250" mass="28332">HSTNPRYLRQSLGITALDTDIFDVVYTVIAEIYNTFKLELGSILDKCTVFNEFEGHKALDVYNRYLSYKEHTPLDQIRPIDKTIDPHGYLIAAAGNKFVYAEDNVVEYYKLKDQNRSDEYSFERCKPTNFQIGDIVEIQISFAALPLRGGRFKMGLILRSIALLDNATSRRASVLRLASQVDRPLSYSSPIVKRKAAYSSPIVKRKAAYVEEEVSYTRAKLDHMSFDAMDTNGSTGNKRSNATMDTGNML</sequence>
<keyword evidence="3" id="KW-1185">Reference proteome</keyword>